<organism evidence="2">
    <name type="scientific">Serpula lacrymans var. lacrymans (strain S7.3)</name>
    <name type="common">Dry rot fungus</name>
    <dbReference type="NCBI Taxonomy" id="936435"/>
    <lineage>
        <taxon>Eukaryota</taxon>
        <taxon>Fungi</taxon>
        <taxon>Dikarya</taxon>
        <taxon>Basidiomycota</taxon>
        <taxon>Agaricomycotina</taxon>
        <taxon>Agaricomycetes</taxon>
        <taxon>Agaricomycetidae</taxon>
        <taxon>Boletales</taxon>
        <taxon>Coniophorineae</taxon>
        <taxon>Serpulaceae</taxon>
        <taxon>Serpula</taxon>
    </lineage>
</organism>
<dbReference type="EMBL" id="GL945524">
    <property type="protein sequence ID" value="EGN91931.1"/>
    <property type="molecule type" value="Genomic_DNA"/>
</dbReference>
<proteinExistence type="predicted"/>
<accession>F8QID2</accession>
<dbReference type="Proteomes" id="UP000008063">
    <property type="component" value="Unassembled WGS sequence"/>
</dbReference>
<gene>
    <name evidence="1" type="ORF">SERLA73DRAFT_157296</name>
</gene>
<protein>
    <submittedName>
        <fullName evidence="1">Uncharacterized protein</fullName>
    </submittedName>
</protein>
<dbReference type="AlphaFoldDB" id="F8QID2"/>
<sequence>MFSYGTSCNQSGIIPVSTYTAPIIPSEDQQFYIEPSTLPEFMDKLKQTNYSILRILQLGISMPVHEVLVENLSEILQGELSGLIRGSDGKFSTGTTYKRITISNMVLKTADSITQAGRFVVNMYLYRKDPNIVGKEAMQWIFLCQ</sequence>
<dbReference type="HOGENOM" id="CLU_1787987_0_0_1"/>
<keyword evidence="2" id="KW-1185">Reference proteome</keyword>
<evidence type="ECO:0000313" key="2">
    <source>
        <dbReference type="Proteomes" id="UP000008063"/>
    </source>
</evidence>
<dbReference type="InParanoid" id="F8QID2"/>
<reference evidence="2" key="1">
    <citation type="journal article" date="2011" name="Science">
        <title>The plant cell wall-decomposing machinery underlies the functional diversity of forest fungi.</title>
        <authorList>
            <person name="Eastwood D.C."/>
            <person name="Floudas D."/>
            <person name="Binder M."/>
            <person name="Majcherczyk A."/>
            <person name="Schneider P."/>
            <person name="Aerts A."/>
            <person name="Asiegbu F.O."/>
            <person name="Baker S.E."/>
            <person name="Barry K."/>
            <person name="Bendiksby M."/>
            <person name="Blumentritt M."/>
            <person name="Coutinho P.M."/>
            <person name="Cullen D."/>
            <person name="de Vries R.P."/>
            <person name="Gathman A."/>
            <person name="Goodell B."/>
            <person name="Henrissat B."/>
            <person name="Ihrmark K."/>
            <person name="Kauserud H."/>
            <person name="Kohler A."/>
            <person name="LaButti K."/>
            <person name="Lapidus A."/>
            <person name="Lavin J.L."/>
            <person name="Lee Y.-H."/>
            <person name="Lindquist E."/>
            <person name="Lilly W."/>
            <person name="Lucas S."/>
            <person name="Morin E."/>
            <person name="Murat C."/>
            <person name="Oguiza J.A."/>
            <person name="Park J."/>
            <person name="Pisabarro A.G."/>
            <person name="Riley R."/>
            <person name="Rosling A."/>
            <person name="Salamov A."/>
            <person name="Schmidt O."/>
            <person name="Schmutz J."/>
            <person name="Skrede I."/>
            <person name="Stenlid J."/>
            <person name="Wiebenga A."/>
            <person name="Xie X."/>
            <person name="Kuees U."/>
            <person name="Hibbett D.S."/>
            <person name="Hoffmeister D."/>
            <person name="Hoegberg N."/>
            <person name="Martin F."/>
            <person name="Grigoriev I.V."/>
            <person name="Watkinson S.C."/>
        </authorList>
    </citation>
    <scope>NUCLEOTIDE SEQUENCE [LARGE SCALE GENOMIC DNA]</scope>
    <source>
        <strain evidence="2">strain S7.3</strain>
    </source>
</reference>
<name>F8QID2_SERL3</name>
<evidence type="ECO:0000313" key="1">
    <source>
        <dbReference type="EMBL" id="EGN91931.1"/>
    </source>
</evidence>